<feature type="compositionally biased region" description="Basic and acidic residues" evidence="1">
    <location>
        <begin position="79"/>
        <end position="101"/>
    </location>
</feature>
<evidence type="ECO:0000256" key="1">
    <source>
        <dbReference type="SAM" id="MobiDB-lite"/>
    </source>
</evidence>
<dbReference type="Proteomes" id="UP001152622">
    <property type="component" value="Chromosome 19"/>
</dbReference>
<feature type="compositionally biased region" description="Basic and acidic residues" evidence="1">
    <location>
        <begin position="135"/>
        <end position="144"/>
    </location>
</feature>
<sequence length="461" mass="49365">MTGKVAAGGGAKLAGEAQEKKKKKVSLKVRKESKDGSPGGGRGAGSGSGDSGKGSPSSGSERQNGGGPVGGRGPLQVRRGREAEPRRDAGRHAGRREEVHLRRAPHHQQPPALPGGDDPALPGRRQGPLPGRAGAAREAERKALAEGGRASVGVATPPSTKRDVPPPDRDPSDCLSSGSDSRPPVRHYSLGSAAGLAALQSRPSLAHKRALSLQKEFSFEEDKSAINNQDIDATLLAVLPKVSELKKRFEGVVSSDLEMNRKERIARRLEAIESEVPPAMLPGCTGLLTNRLLGEDAPRYTRAAEPCDPCIVVRRYSREELAADVGVSERQSRARSRADPPTARPDPGPVPGNAGPQALDSKAERIARYKAERRRQLAERYGLSLEHELEVEPPPRHAPERRSQAERRRSRELLEEGGAERVALRGYQLWRGEGCDPRQRGARPRLGAPGRSFGAGPGHEC</sequence>
<gene>
    <name evidence="2" type="ORF">SKAU_G00376060</name>
</gene>
<feature type="region of interest" description="Disordered" evidence="1">
    <location>
        <begin position="1"/>
        <end position="188"/>
    </location>
</feature>
<dbReference type="OrthoDB" id="28894at2759"/>
<feature type="region of interest" description="Disordered" evidence="1">
    <location>
        <begin position="386"/>
        <end position="418"/>
    </location>
</feature>
<feature type="region of interest" description="Disordered" evidence="1">
    <location>
        <begin position="323"/>
        <end position="362"/>
    </location>
</feature>
<feature type="compositionally biased region" description="Gly residues" evidence="1">
    <location>
        <begin position="37"/>
        <end position="52"/>
    </location>
</feature>
<dbReference type="AlphaFoldDB" id="A0A9Q1ECQ3"/>
<feature type="compositionally biased region" description="Gly residues" evidence="1">
    <location>
        <begin position="64"/>
        <end position="73"/>
    </location>
</feature>
<dbReference type="EMBL" id="JAINUF010000019">
    <property type="protein sequence ID" value="KAJ8336386.1"/>
    <property type="molecule type" value="Genomic_DNA"/>
</dbReference>
<feature type="compositionally biased region" description="Basic and acidic residues" evidence="1">
    <location>
        <begin position="160"/>
        <end position="172"/>
    </location>
</feature>
<comment type="caution">
    <text evidence="2">The sequence shown here is derived from an EMBL/GenBank/DDBJ whole genome shotgun (WGS) entry which is preliminary data.</text>
</comment>
<reference evidence="2" key="1">
    <citation type="journal article" date="2023" name="Science">
        <title>Genome structures resolve the early diversification of teleost fishes.</title>
        <authorList>
            <person name="Parey E."/>
            <person name="Louis A."/>
            <person name="Montfort J."/>
            <person name="Bouchez O."/>
            <person name="Roques C."/>
            <person name="Iampietro C."/>
            <person name="Lluch J."/>
            <person name="Castinel A."/>
            <person name="Donnadieu C."/>
            <person name="Desvignes T."/>
            <person name="Floi Bucao C."/>
            <person name="Jouanno E."/>
            <person name="Wen M."/>
            <person name="Mejri S."/>
            <person name="Dirks R."/>
            <person name="Jansen H."/>
            <person name="Henkel C."/>
            <person name="Chen W.J."/>
            <person name="Zahm M."/>
            <person name="Cabau C."/>
            <person name="Klopp C."/>
            <person name="Thompson A.W."/>
            <person name="Robinson-Rechavi M."/>
            <person name="Braasch I."/>
            <person name="Lecointre G."/>
            <person name="Bobe J."/>
            <person name="Postlethwait J.H."/>
            <person name="Berthelot C."/>
            <person name="Roest Crollius H."/>
            <person name="Guiguen Y."/>
        </authorList>
    </citation>
    <scope>NUCLEOTIDE SEQUENCE</scope>
    <source>
        <strain evidence="2">WJC10195</strain>
    </source>
</reference>
<protein>
    <recommendedName>
        <fullName evidence="4">Supervillin</fullName>
    </recommendedName>
</protein>
<name>A0A9Q1ECQ3_SYNKA</name>
<proteinExistence type="predicted"/>
<evidence type="ECO:0000313" key="3">
    <source>
        <dbReference type="Proteomes" id="UP001152622"/>
    </source>
</evidence>
<feature type="compositionally biased region" description="Low complexity" evidence="1">
    <location>
        <begin position="120"/>
        <end position="134"/>
    </location>
</feature>
<feature type="region of interest" description="Disordered" evidence="1">
    <location>
        <begin position="432"/>
        <end position="461"/>
    </location>
</feature>
<feature type="compositionally biased region" description="Gly residues" evidence="1">
    <location>
        <begin position="1"/>
        <end position="12"/>
    </location>
</feature>
<feature type="compositionally biased region" description="Low complexity" evidence="1">
    <location>
        <begin position="53"/>
        <end position="63"/>
    </location>
</feature>
<accession>A0A9Q1ECQ3</accession>
<keyword evidence="3" id="KW-1185">Reference proteome</keyword>
<organism evidence="2 3">
    <name type="scientific">Synaphobranchus kaupii</name>
    <name type="common">Kaup's arrowtooth eel</name>
    <dbReference type="NCBI Taxonomy" id="118154"/>
    <lineage>
        <taxon>Eukaryota</taxon>
        <taxon>Metazoa</taxon>
        <taxon>Chordata</taxon>
        <taxon>Craniata</taxon>
        <taxon>Vertebrata</taxon>
        <taxon>Euteleostomi</taxon>
        <taxon>Actinopterygii</taxon>
        <taxon>Neopterygii</taxon>
        <taxon>Teleostei</taxon>
        <taxon>Anguilliformes</taxon>
        <taxon>Synaphobranchidae</taxon>
        <taxon>Synaphobranchus</taxon>
    </lineage>
</organism>
<evidence type="ECO:0000313" key="2">
    <source>
        <dbReference type="EMBL" id="KAJ8336386.1"/>
    </source>
</evidence>
<evidence type="ECO:0008006" key="4">
    <source>
        <dbReference type="Google" id="ProtNLM"/>
    </source>
</evidence>